<feature type="transmembrane region" description="Helical" evidence="1">
    <location>
        <begin position="175"/>
        <end position="197"/>
    </location>
</feature>
<feature type="transmembrane region" description="Helical" evidence="1">
    <location>
        <begin position="143"/>
        <end position="169"/>
    </location>
</feature>
<dbReference type="RefSeq" id="WP_152230304.1">
    <property type="nucleotide sequence ID" value="NZ_BAAAOT010000004.1"/>
</dbReference>
<reference evidence="2 3" key="1">
    <citation type="submission" date="2019-10" db="EMBL/GenBank/DDBJ databases">
        <title>Georgenia wutianyii sp. nov. and Georgenia yuyongxinii sp. nov. isolated from plateau pika (Ochotona curzoniae) in the Qinghai-Tibet plateau of China.</title>
        <authorList>
            <person name="Tian Z."/>
        </authorList>
    </citation>
    <scope>NUCLEOTIDE SEQUENCE [LARGE SCALE GENOMIC DNA]</scope>
    <source>
        <strain evidence="2 3">JCM 15130</strain>
    </source>
</reference>
<accession>A0A7J9UTR2</accession>
<name>A0A7J9UTR2_9MICO</name>
<feature type="transmembrane region" description="Helical" evidence="1">
    <location>
        <begin position="40"/>
        <end position="60"/>
    </location>
</feature>
<dbReference type="AlphaFoldDB" id="A0A7J9UTR2"/>
<keyword evidence="1" id="KW-0812">Transmembrane</keyword>
<keyword evidence="1" id="KW-0472">Membrane</keyword>
<proteinExistence type="predicted"/>
<evidence type="ECO:0000313" key="2">
    <source>
        <dbReference type="EMBL" id="MPV87703.1"/>
    </source>
</evidence>
<feature type="transmembrane region" description="Helical" evidence="1">
    <location>
        <begin position="364"/>
        <end position="387"/>
    </location>
</feature>
<feature type="transmembrane region" description="Helical" evidence="1">
    <location>
        <begin position="257"/>
        <end position="278"/>
    </location>
</feature>
<feature type="transmembrane region" description="Helical" evidence="1">
    <location>
        <begin position="480"/>
        <end position="503"/>
    </location>
</feature>
<feature type="transmembrane region" description="Helical" evidence="1">
    <location>
        <begin position="408"/>
        <end position="439"/>
    </location>
</feature>
<keyword evidence="1" id="KW-1133">Transmembrane helix</keyword>
<feature type="transmembrane region" description="Helical" evidence="1">
    <location>
        <begin position="209"/>
        <end position="227"/>
    </location>
</feature>
<keyword evidence="3" id="KW-1185">Reference proteome</keyword>
<protein>
    <submittedName>
        <fullName evidence="2">Polyketide antibiotic transporter</fullName>
    </submittedName>
</protein>
<evidence type="ECO:0000313" key="3">
    <source>
        <dbReference type="Proteomes" id="UP000429644"/>
    </source>
</evidence>
<sequence>MSVAAAAPAPAVPRPAATREPWAGTGALLWLYLRLDRVRVAVWVLALTLTVAGTVPALQAAYPDAAARQTRAALMTNPSAVLMTGPAFGVHDYTFGAMVADELSLTVLVATSIMAILLVVRHTRADEEAGRTEILRALPVGRFAPATAALLFVTVACVGVGAGVTVGLLAGGLEAAGSAAMGLGAALTGLVFGAVAAVTTQVTTHARGASGLALAVLGAAFLVRGVGDIMRTGGSWLSWFSPLAWAQQTRPFVELRWWPLALSLGAVLGLLAAAVVLAQRRDLGAGLLPARPGPAGARPALLSPAGLAARLLRGSFVGWAVGLFCFAVAFGSLARSVQDAVADLPQIGEWIGGGSVLEDMTATFAAAMLSYLTLGVAAFAVGAVLRLRAEEEAGRAAPVLAAGASRAAWLGGWLATVLAQAVALLVLAGIGLGLGVAVATGDGGAVARLTAAALAYLPAVLATAGLAVALLGLAPRLASLAWAVVTYAIFVAWFGPLLGMAGWAQDLSPVGLTPNVPVEAAAVGPLALLAAVAAVLVAAGFAGFRRRDLAG</sequence>
<dbReference type="OrthoDB" id="2014935at2"/>
<gene>
    <name evidence="2" type="ORF">GB882_03420</name>
</gene>
<feature type="transmembrane region" description="Helical" evidence="1">
    <location>
        <begin position="451"/>
        <end position="473"/>
    </location>
</feature>
<feature type="transmembrane region" description="Helical" evidence="1">
    <location>
        <begin position="103"/>
        <end position="122"/>
    </location>
</feature>
<comment type="caution">
    <text evidence="2">The sequence shown here is derived from an EMBL/GenBank/DDBJ whole genome shotgun (WGS) entry which is preliminary data.</text>
</comment>
<feature type="transmembrane region" description="Helical" evidence="1">
    <location>
        <begin position="523"/>
        <end position="544"/>
    </location>
</feature>
<organism evidence="2 3">
    <name type="scientific">Georgenia ruanii</name>
    <dbReference type="NCBI Taxonomy" id="348442"/>
    <lineage>
        <taxon>Bacteria</taxon>
        <taxon>Bacillati</taxon>
        <taxon>Actinomycetota</taxon>
        <taxon>Actinomycetes</taxon>
        <taxon>Micrococcales</taxon>
        <taxon>Bogoriellaceae</taxon>
        <taxon>Georgenia</taxon>
    </lineage>
</organism>
<evidence type="ECO:0000256" key="1">
    <source>
        <dbReference type="SAM" id="Phobius"/>
    </source>
</evidence>
<dbReference type="EMBL" id="WHPD01000747">
    <property type="protein sequence ID" value="MPV87703.1"/>
    <property type="molecule type" value="Genomic_DNA"/>
</dbReference>
<feature type="transmembrane region" description="Helical" evidence="1">
    <location>
        <begin position="316"/>
        <end position="334"/>
    </location>
</feature>
<dbReference type="Proteomes" id="UP000429644">
    <property type="component" value="Unassembled WGS sequence"/>
</dbReference>